<dbReference type="OrthoDB" id="680214at2"/>
<dbReference type="PANTHER" id="PTHR30026:SF20">
    <property type="entry name" value="OUTER MEMBRANE PROTEIN TOLC"/>
    <property type="match status" value="1"/>
</dbReference>
<evidence type="ECO:0000256" key="3">
    <source>
        <dbReference type="ARBA" id="ARBA00022448"/>
    </source>
</evidence>
<dbReference type="Proteomes" id="UP000186230">
    <property type="component" value="Chromosome"/>
</dbReference>
<dbReference type="InterPro" id="IPR051906">
    <property type="entry name" value="TolC-like"/>
</dbReference>
<keyword evidence="3" id="KW-0813">Transport</keyword>
<dbReference type="EMBL" id="CP016359">
    <property type="protein sequence ID" value="APU67353.1"/>
    <property type="molecule type" value="Genomic_DNA"/>
</dbReference>
<dbReference type="GO" id="GO:0015562">
    <property type="term" value="F:efflux transmembrane transporter activity"/>
    <property type="evidence" value="ECO:0007669"/>
    <property type="project" value="InterPro"/>
</dbReference>
<comment type="subcellular location">
    <subcellularLocation>
        <location evidence="1">Cell outer membrane</location>
    </subcellularLocation>
</comment>
<evidence type="ECO:0000256" key="6">
    <source>
        <dbReference type="ARBA" id="ARBA00023136"/>
    </source>
</evidence>
<dbReference type="RefSeq" id="WP_083643233.1">
    <property type="nucleotide sequence ID" value="NZ_AMRU01000003.1"/>
</dbReference>
<dbReference type="STRING" id="1229726.GRFL_0629"/>
<dbReference type="PANTHER" id="PTHR30026">
    <property type="entry name" value="OUTER MEMBRANE PROTEIN TOLC"/>
    <property type="match status" value="1"/>
</dbReference>
<evidence type="ECO:0000256" key="2">
    <source>
        <dbReference type="ARBA" id="ARBA00007613"/>
    </source>
</evidence>
<dbReference type="Gene3D" id="1.20.1600.10">
    <property type="entry name" value="Outer membrane efflux proteins (OEP)"/>
    <property type="match status" value="1"/>
</dbReference>
<protein>
    <submittedName>
        <fullName evidence="8">Outer membrane component of tripartite multidrug resistance system</fullName>
    </submittedName>
</protein>
<dbReference type="GO" id="GO:0015288">
    <property type="term" value="F:porin activity"/>
    <property type="evidence" value="ECO:0007669"/>
    <property type="project" value="TreeGrafter"/>
</dbReference>
<keyword evidence="6" id="KW-0472">Membrane</keyword>
<sequence length="441" mass="49245">MKYKVYIISIFCLFVQQILSAQERQLSIEEAVNLALEQSDEAKMANQTVETAAAQLKTTKNNQYPDFKLSGQYSYLSNADVNFKLNTGSSSSEGSEGQQSGSSPKINQLLLGQANVSMPLFSGFKLKNAIAADENRLKAATFSAENSKEQIALQVIQDYLSLYKARKAVELLEESLKGAERRVTDFNAMEQNGLLARNDLLKAQLQQANTRLNLEEARKNEQIINYQLIKELNLPEGTIVQTDDASFLMTPVVSAEETSRKDLEALKFQEQAAENGVEVAKSAYFPSIGLTGGYIALDVHNALTVSNAMNFGVGLSYNLSSIFKSKQDVKLAESRARELQFQIDQVEDQVHIQVENAKKEYELALKKLDVYSQSEEQAVENFRIVKDKYDNGLEDTNDLLEADVEQLQAKINMAYAKANIAQKYYELLRAKGGLTQNFTKD</sequence>
<dbReference type="SUPFAM" id="SSF56954">
    <property type="entry name" value="Outer membrane efflux proteins (OEP)"/>
    <property type="match status" value="1"/>
</dbReference>
<evidence type="ECO:0000256" key="7">
    <source>
        <dbReference type="ARBA" id="ARBA00023237"/>
    </source>
</evidence>
<comment type="similarity">
    <text evidence="2">Belongs to the outer membrane factor (OMF) (TC 1.B.17) family.</text>
</comment>
<evidence type="ECO:0000313" key="8">
    <source>
        <dbReference type="EMBL" id="APU67353.1"/>
    </source>
</evidence>
<dbReference type="InterPro" id="IPR003423">
    <property type="entry name" value="OMP_efflux"/>
</dbReference>
<gene>
    <name evidence="8" type="ORF">GRFL_0629</name>
</gene>
<dbReference type="KEGG" id="gfl:GRFL_0629"/>
<dbReference type="Pfam" id="PF02321">
    <property type="entry name" value="OEP"/>
    <property type="match status" value="2"/>
</dbReference>
<dbReference type="AlphaFoldDB" id="A0A1L7I2E0"/>
<dbReference type="GO" id="GO:1990281">
    <property type="term" value="C:efflux pump complex"/>
    <property type="evidence" value="ECO:0007669"/>
    <property type="project" value="TreeGrafter"/>
</dbReference>
<accession>A0A1L7I2E0</accession>
<keyword evidence="5" id="KW-0812">Transmembrane</keyword>
<name>A0A1L7I2E0_9FLAO</name>
<evidence type="ECO:0000256" key="5">
    <source>
        <dbReference type="ARBA" id="ARBA00022692"/>
    </source>
</evidence>
<proteinExistence type="inferred from homology"/>
<evidence type="ECO:0000256" key="1">
    <source>
        <dbReference type="ARBA" id="ARBA00004442"/>
    </source>
</evidence>
<evidence type="ECO:0000313" key="9">
    <source>
        <dbReference type="Proteomes" id="UP000186230"/>
    </source>
</evidence>
<keyword evidence="7" id="KW-0998">Cell outer membrane</keyword>
<keyword evidence="4" id="KW-1134">Transmembrane beta strand</keyword>
<evidence type="ECO:0000256" key="4">
    <source>
        <dbReference type="ARBA" id="ARBA00022452"/>
    </source>
</evidence>
<reference evidence="8 9" key="1">
    <citation type="submission" date="2016-07" db="EMBL/GenBank/DDBJ databases">
        <title>Multi-omics approach to identify versatile polysaccharide utilization systems of a marine flavobacterium Gramella flava.</title>
        <authorList>
            <person name="Tang K."/>
        </authorList>
    </citation>
    <scope>NUCLEOTIDE SEQUENCE [LARGE SCALE GENOMIC DNA]</scope>
    <source>
        <strain evidence="8 9">JLT2011</strain>
    </source>
</reference>
<keyword evidence="9" id="KW-1185">Reference proteome</keyword>
<dbReference type="GO" id="GO:0009279">
    <property type="term" value="C:cell outer membrane"/>
    <property type="evidence" value="ECO:0007669"/>
    <property type="project" value="UniProtKB-SubCell"/>
</dbReference>
<organism evidence="8 9">
    <name type="scientific">Christiangramia flava JLT2011</name>
    <dbReference type="NCBI Taxonomy" id="1229726"/>
    <lineage>
        <taxon>Bacteria</taxon>
        <taxon>Pseudomonadati</taxon>
        <taxon>Bacteroidota</taxon>
        <taxon>Flavobacteriia</taxon>
        <taxon>Flavobacteriales</taxon>
        <taxon>Flavobacteriaceae</taxon>
        <taxon>Christiangramia</taxon>
    </lineage>
</organism>